<dbReference type="Gene3D" id="3.40.50.720">
    <property type="entry name" value="NAD(P)-binding Rossmann-like Domain"/>
    <property type="match status" value="1"/>
</dbReference>
<dbReference type="SUPFAM" id="SSF50129">
    <property type="entry name" value="GroES-like"/>
    <property type="match status" value="1"/>
</dbReference>
<accession>A0A498JB41</accession>
<dbReference type="GO" id="GO:0005829">
    <property type="term" value="C:cytosol"/>
    <property type="evidence" value="ECO:0007669"/>
    <property type="project" value="TreeGrafter"/>
</dbReference>
<sequence>MPSDGNKEEEEGDGNVIILCSTDVEQVVPRVRRNENSPKIHPVEQRVPPILGVPNVGRNVSSHSVLSRSTYQTVIIEMTGGGADYCSECDGLASLVKEAYAWLGRDIYGRYRGKPGSEVSLPSHDILRSGKTLMGSLFGGLELKSDIPALINRYMDKELQLDEFVTHEVRFEDINKAFDLLINGQCLRCIIHMSTD</sequence>
<dbReference type="PANTHER" id="PTHR43880">
    <property type="entry name" value="ALCOHOL DEHYDROGENASE"/>
    <property type="match status" value="1"/>
</dbReference>
<keyword evidence="2" id="KW-0479">Metal-binding</keyword>
<dbReference type="STRING" id="3750.A0A498JB41"/>
<evidence type="ECO:0000313" key="5">
    <source>
        <dbReference type="Proteomes" id="UP000290289"/>
    </source>
</evidence>
<evidence type="ECO:0000256" key="2">
    <source>
        <dbReference type="ARBA" id="ARBA00022723"/>
    </source>
</evidence>
<comment type="subunit">
    <text evidence="1">Homodimer.</text>
</comment>
<dbReference type="InterPro" id="IPR011032">
    <property type="entry name" value="GroES-like_sf"/>
</dbReference>
<evidence type="ECO:0000256" key="1">
    <source>
        <dbReference type="ARBA" id="ARBA00011738"/>
    </source>
</evidence>
<dbReference type="EMBL" id="RDQH01000334">
    <property type="protein sequence ID" value="RXH91033.1"/>
    <property type="molecule type" value="Genomic_DNA"/>
</dbReference>
<dbReference type="Proteomes" id="UP000290289">
    <property type="component" value="Chromosome 8"/>
</dbReference>
<keyword evidence="3" id="KW-0862">Zinc</keyword>
<dbReference type="GO" id="GO:0046294">
    <property type="term" value="P:formaldehyde catabolic process"/>
    <property type="evidence" value="ECO:0007669"/>
    <property type="project" value="TreeGrafter"/>
</dbReference>
<evidence type="ECO:0008006" key="6">
    <source>
        <dbReference type="Google" id="ProtNLM"/>
    </source>
</evidence>
<organism evidence="4 5">
    <name type="scientific">Malus domestica</name>
    <name type="common">Apple</name>
    <name type="synonym">Pyrus malus</name>
    <dbReference type="NCBI Taxonomy" id="3750"/>
    <lineage>
        <taxon>Eukaryota</taxon>
        <taxon>Viridiplantae</taxon>
        <taxon>Streptophyta</taxon>
        <taxon>Embryophyta</taxon>
        <taxon>Tracheophyta</taxon>
        <taxon>Spermatophyta</taxon>
        <taxon>Magnoliopsida</taxon>
        <taxon>eudicotyledons</taxon>
        <taxon>Gunneridae</taxon>
        <taxon>Pentapetalae</taxon>
        <taxon>rosids</taxon>
        <taxon>fabids</taxon>
        <taxon>Rosales</taxon>
        <taxon>Rosaceae</taxon>
        <taxon>Amygdaloideae</taxon>
        <taxon>Maleae</taxon>
        <taxon>Malus</taxon>
    </lineage>
</organism>
<dbReference type="GO" id="GO:0051903">
    <property type="term" value="F:S-(hydroxymethyl)glutathione dehydrogenase [NAD(P)+] activity"/>
    <property type="evidence" value="ECO:0007669"/>
    <property type="project" value="TreeGrafter"/>
</dbReference>
<dbReference type="PANTHER" id="PTHR43880:SF7">
    <property type="entry name" value="ALCOHOL DEHYDROGENASE-LIKE 7"/>
    <property type="match status" value="1"/>
</dbReference>
<keyword evidence="5" id="KW-1185">Reference proteome</keyword>
<dbReference type="GO" id="GO:0008270">
    <property type="term" value="F:zinc ion binding"/>
    <property type="evidence" value="ECO:0007669"/>
    <property type="project" value="TreeGrafter"/>
</dbReference>
<dbReference type="SUPFAM" id="SSF51735">
    <property type="entry name" value="NAD(P)-binding Rossmann-fold domains"/>
    <property type="match status" value="1"/>
</dbReference>
<dbReference type="AlphaFoldDB" id="A0A498JB41"/>
<evidence type="ECO:0000313" key="4">
    <source>
        <dbReference type="EMBL" id="RXH91033.1"/>
    </source>
</evidence>
<gene>
    <name evidence="4" type="ORF">DVH24_020056</name>
</gene>
<reference evidence="4 5" key="1">
    <citation type="submission" date="2018-10" db="EMBL/GenBank/DDBJ databases">
        <title>A high-quality apple genome assembly.</title>
        <authorList>
            <person name="Hu J."/>
        </authorList>
    </citation>
    <scope>NUCLEOTIDE SEQUENCE [LARGE SCALE GENOMIC DNA]</scope>
    <source>
        <strain evidence="5">cv. HFTH1</strain>
        <tissue evidence="4">Young leaf</tissue>
    </source>
</reference>
<name>A0A498JB41_MALDO</name>
<proteinExistence type="predicted"/>
<comment type="caution">
    <text evidence="4">The sequence shown here is derived from an EMBL/GenBank/DDBJ whole genome shotgun (WGS) entry which is preliminary data.</text>
</comment>
<protein>
    <recommendedName>
        <fullName evidence="6">Alcohol dehydrogenase-like C-terminal domain-containing protein</fullName>
    </recommendedName>
</protein>
<evidence type="ECO:0000256" key="3">
    <source>
        <dbReference type="ARBA" id="ARBA00022833"/>
    </source>
</evidence>
<dbReference type="Gene3D" id="3.90.180.10">
    <property type="entry name" value="Medium-chain alcohol dehydrogenases, catalytic domain"/>
    <property type="match status" value="1"/>
</dbReference>
<dbReference type="InterPro" id="IPR036291">
    <property type="entry name" value="NAD(P)-bd_dom_sf"/>
</dbReference>